<accession>A0A9Q0QUB9</accession>
<dbReference type="InterPro" id="IPR000313">
    <property type="entry name" value="PWWP_dom"/>
</dbReference>
<dbReference type="Proteomes" id="UP001141806">
    <property type="component" value="Unassembled WGS sequence"/>
</dbReference>
<protein>
    <recommendedName>
        <fullName evidence="2">PWWP domain-containing protein</fullName>
    </recommendedName>
</protein>
<sequence length="370" mass="41976">MLMKKTKNVCKRERSHQIPLPKCCQQPRSRASKPRTDFSPFRSSIPSPSHSYSPPNNVAADRRRRHHTCNRDSLLDFSSCKNVLSSITTSVEQGCQAPFTIYKKDMPEFPLSRCSMSQNGEPERIFSNSDGVRVKKVISGAQNTISSTCDNRNDGRHKSDNAETSASTPDKSTSLATRLNDVWITPGSIVWAKTANQMWWPAEIMGERSPLISTNNQDVDGYILVQYYGNYECAWVDPAEDLSQFEDCFDEKSSNSMEAFQDALKQALHKKENLSLCGLLDENPDIQRDQSSDRWNASSSSKTEGDYLERGRGKRKRKPKVHFDEVTFPMKSVKKLRRFKIMRYLGLTAPIGSPFSLAPHLRTSCRIFDI</sequence>
<evidence type="ECO:0000313" key="3">
    <source>
        <dbReference type="EMBL" id="KAJ4972029.1"/>
    </source>
</evidence>
<feature type="region of interest" description="Disordered" evidence="1">
    <location>
        <begin position="145"/>
        <end position="173"/>
    </location>
</feature>
<dbReference type="PROSITE" id="PS50812">
    <property type="entry name" value="PWWP"/>
    <property type="match status" value="1"/>
</dbReference>
<reference evidence="3" key="1">
    <citation type="journal article" date="2023" name="Plant J.">
        <title>The genome of the king protea, Protea cynaroides.</title>
        <authorList>
            <person name="Chang J."/>
            <person name="Duong T.A."/>
            <person name="Schoeman C."/>
            <person name="Ma X."/>
            <person name="Roodt D."/>
            <person name="Barker N."/>
            <person name="Li Z."/>
            <person name="Van de Peer Y."/>
            <person name="Mizrachi E."/>
        </authorList>
    </citation>
    <scope>NUCLEOTIDE SEQUENCE</scope>
    <source>
        <tissue evidence="3">Young leaves</tissue>
    </source>
</reference>
<feature type="region of interest" description="Disordered" evidence="1">
    <location>
        <begin position="285"/>
        <end position="318"/>
    </location>
</feature>
<dbReference type="AlphaFoldDB" id="A0A9Q0QUB9"/>
<dbReference type="Pfam" id="PF00855">
    <property type="entry name" value="PWWP"/>
    <property type="match status" value="1"/>
</dbReference>
<organism evidence="3 4">
    <name type="scientific">Protea cynaroides</name>
    <dbReference type="NCBI Taxonomy" id="273540"/>
    <lineage>
        <taxon>Eukaryota</taxon>
        <taxon>Viridiplantae</taxon>
        <taxon>Streptophyta</taxon>
        <taxon>Embryophyta</taxon>
        <taxon>Tracheophyta</taxon>
        <taxon>Spermatophyta</taxon>
        <taxon>Magnoliopsida</taxon>
        <taxon>Proteales</taxon>
        <taxon>Proteaceae</taxon>
        <taxon>Protea</taxon>
    </lineage>
</organism>
<dbReference type="CDD" id="cd05162">
    <property type="entry name" value="PWWP"/>
    <property type="match status" value="1"/>
</dbReference>
<gene>
    <name evidence="3" type="ORF">NE237_005128</name>
</gene>
<dbReference type="PANTHER" id="PTHR10688">
    <property type="entry name" value="PWWP DOMAIN-CONTAINING PROTEIN"/>
    <property type="match status" value="1"/>
</dbReference>
<keyword evidence="4" id="KW-1185">Reference proteome</keyword>
<dbReference type="PANTHER" id="PTHR10688:SF14">
    <property type="entry name" value="PWWP DOMAIN-CONTAINING PROTEIN"/>
    <property type="match status" value="1"/>
</dbReference>
<feature type="compositionally biased region" description="Polar residues" evidence="1">
    <location>
        <begin position="162"/>
        <end position="173"/>
    </location>
</feature>
<dbReference type="Gene3D" id="2.30.30.140">
    <property type="match status" value="1"/>
</dbReference>
<dbReference type="EMBL" id="JAMYWD010000005">
    <property type="protein sequence ID" value="KAJ4972029.1"/>
    <property type="molecule type" value="Genomic_DNA"/>
</dbReference>
<feature type="compositionally biased region" description="Basic and acidic residues" evidence="1">
    <location>
        <begin position="151"/>
        <end position="161"/>
    </location>
</feature>
<dbReference type="OrthoDB" id="5964980at2759"/>
<dbReference type="SUPFAM" id="SSF63748">
    <property type="entry name" value="Tudor/PWWP/MBT"/>
    <property type="match status" value="1"/>
</dbReference>
<feature type="region of interest" description="Disordered" evidence="1">
    <location>
        <begin position="21"/>
        <end position="64"/>
    </location>
</feature>
<feature type="domain" description="PWWP" evidence="2">
    <location>
        <begin position="186"/>
        <end position="247"/>
    </location>
</feature>
<name>A0A9Q0QUB9_9MAGN</name>
<proteinExistence type="predicted"/>
<dbReference type="InterPro" id="IPR052657">
    <property type="entry name" value="PDP_family_Arabidopsis"/>
</dbReference>
<feature type="compositionally biased region" description="Polar residues" evidence="1">
    <location>
        <begin position="293"/>
        <end position="302"/>
    </location>
</feature>
<comment type="caution">
    <text evidence="3">The sequence shown here is derived from an EMBL/GenBank/DDBJ whole genome shotgun (WGS) entry which is preliminary data.</text>
</comment>
<feature type="compositionally biased region" description="Low complexity" evidence="1">
    <location>
        <begin position="39"/>
        <end position="55"/>
    </location>
</feature>
<evidence type="ECO:0000259" key="2">
    <source>
        <dbReference type="PROSITE" id="PS50812"/>
    </source>
</evidence>
<evidence type="ECO:0000313" key="4">
    <source>
        <dbReference type="Proteomes" id="UP001141806"/>
    </source>
</evidence>
<evidence type="ECO:0000256" key="1">
    <source>
        <dbReference type="SAM" id="MobiDB-lite"/>
    </source>
</evidence>